<feature type="transmembrane region" description="Helical" evidence="7">
    <location>
        <begin position="6"/>
        <end position="24"/>
    </location>
</feature>
<dbReference type="GO" id="GO:0015109">
    <property type="term" value="F:chromate transmembrane transporter activity"/>
    <property type="evidence" value="ECO:0007669"/>
    <property type="project" value="InterPro"/>
</dbReference>
<comment type="subcellular location">
    <subcellularLocation>
        <location evidence="1">Cell membrane</location>
        <topology evidence="1">Multi-pass membrane protein</topology>
    </subcellularLocation>
</comment>
<evidence type="ECO:0000256" key="3">
    <source>
        <dbReference type="ARBA" id="ARBA00022475"/>
    </source>
</evidence>
<comment type="similarity">
    <text evidence="2">Belongs to the chromate ion transporter (CHR) (TC 2.A.51) family.</text>
</comment>
<keyword evidence="3" id="KW-1003">Cell membrane</keyword>
<dbReference type="AlphaFoldDB" id="A0A1T2XNF5"/>
<dbReference type="EMBL" id="MSZX01000001">
    <property type="protein sequence ID" value="OPA81223.1"/>
    <property type="molecule type" value="Genomic_DNA"/>
</dbReference>
<dbReference type="OrthoDB" id="9027281at2"/>
<name>A0A1T2XNF5_9BACL</name>
<dbReference type="InterPro" id="IPR003370">
    <property type="entry name" value="Chromate_transpt"/>
</dbReference>
<feature type="transmembrane region" description="Helical" evidence="7">
    <location>
        <begin position="136"/>
        <end position="156"/>
    </location>
</feature>
<comment type="caution">
    <text evidence="8">The sequence shown here is derived from an EMBL/GenBank/DDBJ whole genome shotgun (WGS) entry which is preliminary data.</text>
</comment>
<keyword evidence="5 7" id="KW-1133">Transmembrane helix</keyword>
<organism evidence="8 9">
    <name type="scientific">Paenibacillus selenitireducens</name>
    <dbReference type="NCBI Taxonomy" id="1324314"/>
    <lineage>
        <taxon>Bacteria</taxon>
        <taxon>Bacillati</taxon>
        <taxon>Bacillota</taxon>
        <taxon>Bacilli</taxon>
        <taxon>Bacillales</taxon>
        <taxon>Paenibacillaceae</taxon>
        <taxon>Paenibacillus</taxon>
    </lineage>
</organism>
<dbReference type="Proteomes" id="UP000190188">
    <property type="component" value="Unassembled WGS sequence"/>
</dbReference>
<dbReference type="STRING" id="1324314.BVG16_02560"/>
<reference evidence="8 9" key="1">
    <citation type="submission" date="2017-01" db="EMBL/GenBank/DDBJ databases">
        <title>Genome analysis of Paenibacillus selenitrireducens ES3-24.</title>
        <authorList>
            <person name="Xu D."/>
            <person name="Yao R."/>
            <person name="Zheng S."/>
        </authorList>
    </citation>
    <scope>NUCLEOTIDE SEQUENCE [LARGE SCALE GENOMIC DNA]</scope>
    <source>
        <strain evidence="8 9">ES3-24</strain>
    </source>
</reference>
<keyword evidence="9" id="KW-1185">Reference proteome</keyword>
<dbReference type="PANTHER" id="PTHR43663">
    <property type="entry name" value="CHROMATE TRANSPORT PROTEIN-RELATED"/>
    <property type="match status" value="1"/>
</dbReference>
<keyword evidence="6 7" id="KW-0472">Membrane</keyword>
<keyword evidence="4 7" id="KW-0812">Transmembrane</keyword>
<dbReference type="GO" id="GO:0005886">
    <property type="term" value="C:plasma membrane"/>
    <property type="evidence" value="ECO:0007669"/>
    <property type="project" value="UniProtKB-SubCell"/>
</dbReference>
<dbReference type="RefSeq" id="WP_078496957.1">
    <property type="nucleotide sequence ID" value="NZ_MSZX01000001.1"/>
</dbReference>
<evidence type="ECO:0000256" key="5">
    <source>
        <dbReference type="ARBA" id="ARBA00022989"/>
    </source>
</evidence>
<evidence type="ECO:0000256" key="4">
    <source>
        <dbReference type="ARBA" id="ARBA00022692"/>
    </source>
</evidence>
<evidence type="ECO:0000313" key="8">
    <source>
        <dbReference type="EMBL" id="OPA81223.1"/>
    </source>
</evidence>
<evidence type="ECO:0000313" key="9">
    <source>
        <dbReference type="Proteomes" id="UP000190188"/>
    </source>
</evidence>
<evidence type="ECO:0000256" key="2">
    <source>
        <dbReference type="ARBA" id="ARBA00005262"/>
    </source>
</evidence>
<evidence type="ECO:0000256" key="6">
    <source>
        <dbReference type="ARBA" id="ARBA00023136"/>
    </source>
</evidence>
<dbReference type="Pfam" id="PF02417">
    <property type="entry name" value="Chromate_transp"/>
    <property type="match status" value="1"/>
</dbReference>
<dbReference type="PANTHER" id="PTHR43663:SF1">
    <property type="entry name" value="CHROMATE TRANSPORTER"/>
    <property type="match status" value="1"/>
</dbReference>
<dbReference type="InterPro" id="IPR052518">
    <property type="entry name" value="CHR_Transporter"/>
</dbReference>
<protein>
    <submittedName>
        <fullName evidence="8">Chromate transporter</fullName>
    </submittedName>
</protein>
<sequence length="177" mass="18982">MLWQLFLVFMKIGVISFGGGYAVIPMIEHEVSSHGWMSGAQFQEVVSLAGMAPGPIATNSATLIGYRTAGLWGAILSTIGMILPSLIIIIIIAACFQRLHQQSWVKSSFYGLRPIVTGLIAYAAIHFGFLSSSDAALSWSTLATGLICAGCLYGIIRFKMHPWMVIVASGIAGIILF</sequence>
<evidence type="ECO:0000256" key="7">
    <source>
        <dbReference type="SAM" id="Phobius"/>
    </source>
</evidence>
<feature type="transmembrane region" description="Helical" evidence="7">
    <location>
        <begin position="108"/>
        <end position="130"/>
    </location>
</feature>
<accession>A0A1T2XNF5</accession>
<feature type="transmembrane region" description="Helical" evidence="7">
    <location>
        <begin position="72"/>
        <end position="96"/>
    </location>
</feature>
<gene>
    <name evidence="8" type="ORF">BVG16_02560</name>
</gene>
<evidence type="ECO:0000256" key="1">
    <source>
        <dbReference type="ARBA" id="ARBA00004651"/>
    </source>
</evidence>
<proteinExistence type="inferred from homology"/>